<dbReference type="Gene3D" id="2.60.120.1440">
    <property type="match status" value="1"/>
</dbReference>
<gene>
    <name evidence="3" type="ORF">DMX08_22575</name>
</gene>
<evidence type="ECO:0000259" key="1">
    <source>
        <dbReference type="Pfam" id="PF04773"/>
    </source>
</evidence>
<dbReference type="InterPro" id="IPR032623">
    <property type="entry name" value="FecR_N"/>
</dbReference>
<dbReference type="InterPro" id="IPR006860">
    <property type="entry name" value="FecR"/>
</dbReference>
<feature type="domain" description="FecR N-terminal" evidence="2">
    <location>
        <begin position="13"/>
        <end position="52"/>
    </location>
</feature>
<sequence length="322" mass="34929">MSGVAVDPRVRDSAIDWLVRMQSGLMSAADHQALQQWREASAEHEYAWQRVSGLPLMLQPGAHLLAADATARRALQAAGADPQRRRQVLKCLLALGLLGGVSWQGADSTLVRSALAGYRTGIGERRRWALADGGSLWLNTASAVNLDLSAGQRSVQLIEGELALDTPVGSASLQLQTPDALLYSQGAHLLVRHDRQGTQVTVLRGLVQVSARQPSTPLPLQAGWQTRVDGQGAGRPTSIDVFLAQAWMRGILPAERMRLDQLLAELSRYRPGFLRCSEAVAALRVTGSFQLDDTDAALALVANTLPVRIERRTRYWVTVVPA</sequence>
<dbReference type="Pfam" id="PF16220">
    <property type="entry name" value="DUF4880"/>
    <property type="match status" value="1"/>
</dbReference>
<dbReference type="EMBL" id="QJRN01000015">
    <property type="protein sequence ID" value="PYC32341.1"/>
    <property type="molecule type" value="Genomic_DNA"/>
</dbReference>
<dbReference type="Proteomes" id="UP000248188">
    <property type="component" value="Unassembled WGS sequence"/>
</dbReference>
<evidence type="ECO:0000313" key="4">
    <source>
        <dbReference type="Proteomes" id="UP000248188"/>
    </source>
</evidence>
<evidence type="ECO:0000313" key="3">
    <source>
        <dbReference type="EMBL" id="PYC32341.1"/>
    </source>
</evidence>
<dbReference type="InterPro" id="IPR012373">
    <property type="entry name" value="Ferrdict_sens_TM"/>
</dbReference>
<accession>A0A9Q6IDE1</accession>
<dbReference type="AlphaFoldDB" id="A0A9Q6IDE1"/>
<proteinExistence type="predicted"/>
<reference evidence="3 4" key="1">
    <citation type="submission" date="2018-06" db="EMBL/GenBank/DDBJ databases">
        <title>Pseudomonas diversity within urban Lake Michigan freshwaters.</title>
        <authorList>
            <person name="Batrich M."/>
            <person name="Hatzopoulos T."/>
            <person name="Putonti C."/>
        </authorList>
    </citation>
    <scope>NUCLEOTIDE SEQUENCE [LARGE SCALE GENOMIC DNA]</scope>
    <source>
        <strain evidence="3 4">MB-090624</strain>
    </source>
</reference>
<feature type="domain" description="FecR protein" evidence="1">
    <location>
        <begin position="118"/>
        <end position="208"/>
    </location>
</feature>
<dbReference type="RefSeq" id="WP_110652981.1">
    <property type="nucleotide sequence ID" value="NZ_QJRN01000015.1"/>
</dbReference>
<dbReference type="GO" id="GO:0016989">
    <property type="term" value="F:sigma factor antagonist activity"/>
    <property type="evidence" value="ECO:0007669"/>
    <property type="project" value="TreeGrafter"/>
</dbReference>
<organism evidence="3 4">
    <name type="scientific">Pseudomonas protegens</name>
    <dbReference type="NCBI Taxonomy" id="380021"/>
    <lineage>
        <taxon>Bacteria</taxon>
        <taxon>Pseudomonadati</taxon>
        <taxon>Pseudomonadota</taxon>
        <taxon>Gammaproteobacteria</taxon>
        <taxon>Pseudomonadales</taxon>
        <taxon>Pseudomonadaceae</taxon>
        <taxon>Pseudomonas</taxon>
    </lineage>
</organism>
<protein>
    <submittedName>
        <fullName evidence="3">Iron dicitrate transport regulator FecR</fullName>
    </submittedName>
</protein>
<dbReference type="Pfam" id="PF04773">
    <property type="entry name" value="FecR"/>
    <property type="match status" value="1"/>
</dbReference>
<dbReference type="PANTHER" id="PTHR30273:SF2">
    <property type="entry name" value="PROTEIN FECR"/>
    <property type="match status" value="1"/>
</dbReference>
<dbReference type="PANTHER" id="PTHR30273">
    <property type="entry name" value="PERIPLASMIC SIGNAL SENSOR AND SIGMA FACTOR ACTIVATOR FECR-RELATED"/>
    <property type="match status" value="1"/>
</dbReference>
<dbReference type="PIRSF" id="PIRSF018266">
    <property type="entry name" value="FecR"/>
    <property type="match status" value="1"/>
</dbReference>
<evidence type="ECO:0000259" key="2">
    <source>
        <dbReference type="Pfam" id="PF16220"/>
    </source>
</evidence>
<comment type="caution">
    <text evidence="3">The sequence shown here is derived from an EMBL/GenBank/DDBJ whole genome shotgun (WGS) entry which is preliminary data.</text>
</comment>
<name>A0A9Q6IDE1_9PSED</name>